<dbReference type="SMART" id="SM00220">
    <property type="entry name" value="S_TKc"/>
    <property type="match status" value="1"/>
</dbReference>
<comment type="subcellular location">
    <subcellularLocation>
        <location evidence="2">Cell projection</location>
        <location evidence="2">Cilium</location>
    </subcellularLocation>
</comment>
<keyword evidence="9 16" id="KW-0067">ATP-binding</keyword>
<evidence type="ECO:0000256" key="13">
    <source>
        <dbReference type="ARBA" id="ARBA00047899"/>
    </source>
</evidence>
<dbReference type="AlphaFoldDB" id="A0A2P4SU03"/>
<dbReference type="PIRSF" id="PIRSF000654">
    <property type="entry name" value="Integrin-linked_kinase"/>
    <property type="match status" value="1"/>
</dbReference>
<dbReference type="EMBL" id="PPHD01023164">
    <property type="protein sequence ID" value="POI27570.1"/>
    <property type="molecule type" value="Genomic_DNA"/>
</dbReference>
<dbReference type="OrthoDB" id="2158884at2759"/>
<keyword evidence="20" id="KW-1185">Reference proteome</keyword>
<evidence type="ECO:0000256" key="16">
    <source>
        <dbReference type="PROSITE-ProRule" id="PRU10141"/>
    </source>
</evidence>
<keyword evidence="7 16" id="KW-0547">Nucleotide-binding</keyword>
<comment type="cofactor">
    <cofactor evidence="1">
        <name>Mg(2+)</name>
        <dbReference type="ChEBI" id="CHEBI:18420"/>
    </cofactor>
</comment>
<comment type="catalytic activity">
    <reaction evidence="14">
        <text>L-seryl-[protein] + ATP = O-phospho-L-seryl-[protein] + ADP + H(+)</text>
        <dbReference type="Rhea" id="RHEA:17989"/>
        <dbReference type="Rhea" id="RHEA-COMP:9863"/>
        <dbReference type="Rhea" id="RHEA-COMP:11604"/>
        <dbReference type="ChEBI" id="CHEBI:15378"/>
        <dbReference type="ChEBI" id="CHEBI:29999"/>
        <dbReference type="ChEBI" id="CHEBI:30616"/>
        <dbReference type="ChEBI" id="CHEBI:83421"/>
        <dbReference type="ChEBI" id="CHEBI:456216"/>
        <dbReference type="EC" id="2.7.11.24"/>
    </reaction>
</comment>
<evidence type="ECO:0000256" key="10">
    <source>
        <dbReference type="ARBA" id="ARBA00022842"/>
    </source>
</evidence>
<evidence type="ECO:0000256" key="17">
    <source>
        <dbReference type="RuleBase" id="RU000304"/>
    </source>
</evidence>
<dbReference type="InterPro" id="IPR011009">
    <property type="entry name" value="Kinase-like_dom_sf"/>
</dbReference>
<dbReference type="PROSITE" id="PS00107">
    <property type="entry name" value="PROTEIN_KINASE_ATP"/>
    <property type="match status" value="1"/>
</dbReference>
<evidence type="ECO:0000313" key="19">
    <source>
        <dbReference type="EMBL" id="POI27570.1"/>
    </source>
</evidence>
<keyword evidence="11" id="KW-0966">Cell projection</keyword>
<dbReference type="GO" id="GO:0005524">
    <property type="term" value="F:ATP binding"/>
    <property type="evidence" value="ECO:0007669"/>
    <property type="project" value="UniProtKB-UniRule"/>
</dbReference>
<evidence type="ECO:0000256" key="4">
    <source>
        <dbReference type="ARBA" id="ARBA00022527"/>
    </source>
</evidence>
<comment type="catalytic activity">
    <reaction evidence="13">
        <text>L-threonyl-[protein] + ATP = O-phospho-L-threonyl-[protein] + ADP + H(+)</text>
        <dbReference type="Rhea" id="RHEA:46608"/>
        <dbReference type="Rhea" id="RHEA-COMP:11060"/>
        <dbReference type="Rhea" id="RHEA-COMP:11605"/>
        <dbReference type="ChEBI" id="CHEBI:15378"/>
        <dbReference type="ChEBI" id="CHEBI:30013"/>
        <dbReference type="ChEBI" id="CHEBI:30616"/>
        <dbReference type="ChEBI" id="CHEBI:61977"/>
        <dbReference type="ChEBI" id="CHEBI:456216"/>
        <dbReference type="EC" id="2.7.11.1"/>
    </reaction>
</comment>
<feature type="non-terminal residue" evidence="19">
    <location>
        <position position="221"/>
    </location>
</feature>
<feature type="domain" description="Protein kinase" evidence="18">
    <location>
        <begin position="4"/>
        <end position="221"/>
    </location>
</feature>
<dbReference type="InterPro" id="IPR008271">
    <property type="entry name" value="Ser/Thr_kinase_AS"/>
</dbReference>
<reference evidence="19 20" key="1">
    <citation type="submission" date="2018-01" db="EMBL/GenBank/DDBJ databases">
        <title>Comparison of the Chinese Bamboo Partridge and Red Junglefowl genome sequences highlights the importance of demography in genome evolution.</title>
        <authorList>
            <person name="Tiley G.P."/>
            <person name="Kimball R.T."/>
            <person name="Braun E.L."/>
            <person name="Burleigh J.G."/>
        </authorList>
    </citation>
    <scope>NUCLEOTIDE SEQUENCE [LARGE SCALE GENOMIC DNA]</scope>
    <source>
        <strain evidence="19">RTK389</strain>
        <tissue evidence="19">Blood</tissue>
    </source>
</reference>
<evidence type="ECO:0000256" key="8">
    <source>
        <dbReference type="ARBA" id="ARBA00022777"/>
    </source>
</evidence>
<proteinExistence type="inferred from homology"/>
<evidence type="ECO:0000256" key="3">
    <source>
        <dbReference type="ARBA" id="ARBA00008832"/>
    </source>
</evidence>
<name>A0A2P4SU03_BAMTH</name>
<evidence type="ECO:0000256" key="15">
    <source>
        <dbReference type="ARBA" id="ARBA00048679"/>
    </source>
</evidence>
<evidence type="ECO:0000256" key="6">
    <source>
        <dbReference type="ARBA" id="ARBA00022723"/>
    </source>
</evidence>
<comment type="caution">
    <text evidence="19">The sequence shown here is derived from an EMBL/GenBank/DDBJ whole genome shotgun (WGS) entry which is preliminary data.</text>
</comment>
<dbReference type="Gene3D" id="1.10.510.10">
    <property type="entry name" value="Transferase(Phosphotransferase) domain 1"/>
    <property type="match status" value="1"/>
</dbReference>
<evidence type="ECO:0000256" key="2">
    <source>
        <dbReference type="ARBA" id="ARBA00004138"/>
    </source>
</evidence>
<comment type="catalytic activity">
    <reaction evidence="15">
        <text>L-seryl-[protein] + ATP = O-phospho-L-seryl-[protein] + ADP + H(+)</text>
        <dbReference type="Rhea" id="RHEA:17989"/>
        <dbReference type="Rhea" id="RHEA-COMP:9863"/>
        <dbReference type="Rhea" id="RHEA-COMP:11604"/>
        <dbReference type="ChEBI" id="CHEBI:15378"/>
        <dbReference type="ChEBI" id="CHEBI:29999"/>
        <dbReference type="ChEBI" id="CHEBI:30616"/>
        <dbReference type="ChEBI" id="CHEBI:83421"/>
        <dbReference type="ChEBI" id="CHEBI:456216"/>
        <dbReference type="EC" id="2.7.11.1"/>
    </reaction>
</comment>
<comment type="similarity">
    <text evidence="3">Belongs to the protein kinase superfamily. CMGC Ser/Thr protein kinase family. MAP kinase subfamily.</text>
</comment>
<evidence type="ECO:0000259" key="18">
    <source>
        <dbReference type="PROSITE" id="PS50011"/>
    </source>
</evidence>
<comment type="catalytic activity">
    <reaction evidence="12">
        <text>L-threonyl-[protein] + ATP = O-phospho-L-threonyl-[protein] + ADP + H(+)</text>
        <dbReference type="Rhea" id="RHEA:46608"/>
        <dbReference type="Rhea" id="RHEA-COMP:11060"/>
        <dbReference type="Rhea" id="RHEA-COMP:11605"/>
        <dbReference type="ChEBI" id="CHEBI:15378"/>
        <dbReference type="ChEBI" id="CHEBI:30013"/>
        <dbReference type="ChEBI" id="CHEBI:30616"/>
        <dbReference type="ChEBI" id="CHEBI:61977"/>
        <dbReference type="ChEBI" id="CHEBI:456216"/>
        <dbReference type="EC" id="2.7.11.24"/>
    </reaction>
</comment>
<keyword evidence="10" id="KW-0460">Magnesium</keyword>
<dbReference type="Proteomes" id="UP000237246">
    <property type="component" value="Unassembled WGS sequence"/>
</dbReference>
<dbReference type="FunFam" id="3.30.200.20:FF:000071">
    <property type="entry name" value="serine/threonine-protein kinase MAK isoform X1"/>
    <property type="match status" value="1"/>
</dbReference>
<evidence type="ECO:0000256" key="9">
    <source>
        <dbReference type="ARBA" id="ARBA00022840"/>
    </source>
</evidence>
<evidence type="ECO:0000256" key="1">
    <source>
        <dbReference type="ARBA" id="ARBA00001946"/>
    </source>
</evidence>
<protein>
    <recommendedName>
        <fullName evidence="18">Protein kinase domain-containing protein</fullName>
    </recommendedName>
</protein>
<keyword evidence="5" id="KW-0808">Transferase</keyword>
<evidence type="ECO:0000256" key="7">
    <source>
        <dbReference type="ARBA" id="ARBA00022741"/>
    </source>
</evidence>
<dbReference type="GO" id="GO:0004707">
    <property type="term" value="F:MAP kinase activity"/>
    <property type="evidence" value="ECO:0007669"/>
    <property type="project" value="UniProtKB-EC"/>
</dbReference>
<dbReference type="PANTHER" id="PTHR24055">
    <property type="entry name" value="MITOGEN-ACTIVATED PROTEIN KINASE"/>
    <property type="match status" value="1"/>
</dbReference>
<evidence type="ECO:0000256" key="12">
    <source>
        <dbReference type="ARBA" id="ARBA00047592"/>
    </source>
</evidence>
<gene>
    <name evidence="19" type="ORF">CIB84_008680</name>
</gene>
<dbReference type="Pfam" id="PF00069">
    <property type="entry name" value="Pkinase"/>
    <property type="match status" value="1"/>
</dbReference>
<sequence>MNRYTIMKQLGDGTYGSVLMGKSNESGELVAIKRMKRKFYSWDECMNLREVKSLKKLNHANVIKLKEVIRENDHLYFVFEYMKENLYQLMKDRNKLFPESVIRNMMYQILQGLAFIHKHGFFHRDMKPENLLCIGPELVKIADFGLARELRSQPPYTDYVSTRWYRAPEVLLRSSIYSSPIDIWAVGSIMAELYTLRPLFPGTSEVDEIFKICQVLGTPKK</sequence>
<dbReference type="InterPro" id="IPR050117">
    <property type="entry name" value="MAPK"/>
</dbReference>
<evidence type="ECO:0000256" key="5">
    <source>
        <dbReference type="ARBA" id="ARBA00022679"/>
    </source>
</evidence>
<feature type="binding site" evidence="16">
    <location>
        <position position="33"/>
    </location>
    <ligand>
        <name>ATP</name>
        <dbReference type="ChEBI" id="CHEBI:30616"/>
    </ligand>
</feature>
<keyword evidence="6" id="KW-0479">Metal-binding</keyword>
<dbReference type="CDD" id="cd07830">
    <property type="entry name" value="STKc_MAK_like"/>
    <property type="match status" value="1"/>
</dbReference>
<keyword evidence="8" id="KW-0418">Kinase</keyword>
<organism evidence="19 20">
    <name type="scientific">Bambusicola thoracicus</name>
    <name type="common">Chinese bamboo-partridge</name>
    <name type="synonym">Perdix thoracica</name>
    <dbReference type="NCBI Taxonomy" id="9083"/>
    <lineage>
        <taxon>Eukaryota</taxon>
        <taxon>Metazoa</taxon>
        <taxon>Chordata</taxon>
        <taxon>Craniata</taxon>
        <taxon>Vertebrata</taxon>
        <taxon>Euteleostomi</taxon>
        <taxon>Archelosauria</taxon>
        <taxon>Archosauria</taxon>
        <taxon>Dinosauria</taxon>
        <taxon>Saurischia</taxon>
        <taxon>Theropoda</taxon>
        <taxon>Coelurosauria</taxon>
        <taxon>Aves</taxon>
        <taxon>Neognathae</taxon>
        <taxon>Galloanserae</taxon>
        <taxon>Galliformes</taxon>
        <taxon>Phasianidae</taxon>
        <taxon>Perdicinae</taxon>
        <taxon>Bambusicola</taxon>
    </lineage>
</organism>
<accession>A0A2P4SU03</accession>
<dbReference type="GO" id="GO:0005929">
    <property type="term" value="C:cilium"/>
    <property type="evidence" value="ECO:0007669"/>
    <property type="project" value="UniProtKB-SubCell"/>
</dbReference>
<dbReference type="PROSITE" id="PS00108">
    <property type="entry name" value="PROTEIN_KINASE_ST"/>
    <property type="match status" value="1"/>
</dbReference>
<dbReference type="FunFam" id="1.10.510.10:FF:000624">
    <property type="entry name" value="Mitogen-activated protein kinase"/>
    <property type="match status" value="1"/>
</dbReference>
<evidence type="ECO:0000313" key="20">
    <source>
        <dbReference type="Proteomes" id="UP000237246"/>
    </source>
</evidence>
<dbReference type="GO" id="GO:0046872">
    <property type="term" value="F:metal ion binding"/>
    <property type="evidence" value="ECO:0007669"/>
    <property type="project" value="UniProtKB-KW"/>
</dbReference>
<evidence type="ECO:0000256" key="11">
    <source>
        <dbReference type="ARBA" id="ARBA00023273"/>
    </source>
</evidence>
<dbReference type="Gene3D" id="3.30.200.20">
    <property type="entry name" value="Phosphorylase Kinase, domain 1"/>
    <property type="match status" value="1"/>
</dbReference>
<dbReference type="SUPFAM" id="SSF56112">
    <property type="entry name" value="Protein kinase-like (PK-like)"/>
    <property type="match status" value="1"/>
</dbReference>
<dbReference type="PROSITE" id="PS50011">
    <property type="entry name" value="PROTEIN_KINASE_DOM"/>
    <property type="match status" value="1"/>
</dbReference>
<keyword evidence="4 17" id="KW-0723">Serine/threonine-protein kinase</keyword>
<dbReference type="InterPro" id="IPR017441">
    <property type="entry name" value="Protein_kinase_ATP_BS"/>
</dbReference>
<evidence type="ECO:0000256" key="14">
    <source>
        <dbReference type="ARBA" id="ARBA00048312"/>
    </source>
</evidence>
<dbReference type="InterPro" id="IPR000719">
    <property type="entry name" value="Prot_kinase_dom"/>
</dbReference>